<evidence type="ECO:0000256" key="2">
    <source>
        <dbReference type="ARBA" id="ARBA00022475"/>
    </source>
</evidence>
<dbReference type="SUPFAM" id="SSF103190">
    <property type="entry name" value="Sensory domain-like"/>
    <property type="match status" value="1"/>
</dbReference>
<dbReference type="PANTHER" id="PTHR46663">
    <property type="entry name" value="DIGUANYLATE CYCLASE DGCT-RELATED"/>
    <property type="match status" value="1"/>
</dbReference>
<dbReference type="InterPro" id="IPR000160">
    <property type="entry name" value="GGDEF_dom"/>
</dbReference>
<evidence type="ECO:0000259" key="8">
    <source>
        <dbReference type="PROSITE" id="PS50887"/>
    </source>
</evidence>
<dbReference type="InterPro" id="IPR033479">
    <property type="entry name" value="dCache_1"/>
</dbReference>
<feature type="transmembrane region" description="Helical" evidence="6">
    <location>
        <begin position="15"/>
        <end position="38"/>
    </location>
</feature>
<dbReference type="PROSITE" id="PS50885">
    <property type="entry name" value="HAMP"/>
    <property type="match status" value="1"/>
</dbReference>
<comment type="subcellular location">
    <subcellularLocation>
        <location evidence="1">Cell membrane</location>
        <topology evidence="1">Multi-pass membrane protein</topology>
    </subcellularLocation>
</comment>
<keyword evidence="3 6" id="KW-0812">Transmembrane</keyword>
<dbReference type="AlphaFoldDB" id="A0A562PIF2"/>
<dbReference type="Gene3D" id="6.10.340.10">
    <property type="match status" value="1"/>
</dbReference>
<keyword evidence="2" id="KW-1003">Cell membrane</keyword>
<keyword evidence="4 6" id="KW-1133">Transmembrane helix</keyword>
<dbReference type="CDD" id="cd12914">
    <property type="entry name" value="PDC1_DGC_like"/>
    <property type="match status" value="1"/>
</dbReference>
<protein>
    <submittedName>
        <fullName evidence="9">Diguanylate cyclase (GGDEF)-like protein</fullName>
    </submittedName>
</protein>
<name>A0A562PIF2_9BURK</name>
<evidence type="ECO:0000259" key="7">
    <source>
        <dbReference type="PROSITE" id="PS50885"/>
    </source>
</evidence>
<reference evidence="9 10" key="1">
    <citation type="journal article" date="2015" name="Stand. Genomic Sci.">
        <title>Genomic Encyclopedia of Bacterial and Archaeal Type Strains, Phase III: the genomes of soil and plant-associated and newly described type strains.</title>
        <authorList>
            <person name="Whitman W.B."/>
            <person name="Woyke T."/>
            <person name="Klenk H.P."/>
            <person name="Zhou Y."/>
            <person name="Lilburn T.G."/>
            <person name="Beck B.J."/>
            <person name="De Vos P."/>
            <person name="Vandamme P."/>
            <person name="Eisen J.A."/>
            <person name="Garrity G."/>
            <person name="Hugenholtz P."/>
            <person name="Kyrpides N.C."/>
        </authorList>
    </citation>
    <scope>NUCLEOTIDE SEQUENCE [LARGE SCALE GENOMIC DNA]</scope>
    <source>
        <strain evidence="9 10">CGMCC 1.10685</strain>
    </source>
</reference>
<dbReference type="Proteomes" id="UP000315112">
    <property type="component" value="Unassembled WGS sequence"/>
</dbReference>
<accession>A0A562PIF2</accession>
<dbReference type="InterPro" id="IPR029151">
    <property type="entry name" value="Sensor-like_sf"/>
</dbReference>
<dbReference type="InterPro" id="IPR029787">
    <property type="entry name" value="Nucleotide_cyclase"/>
</dbReference>
<sequence length="554" mass="59752">MSPAVAHFASFKLKVSALVMAMVLIAAIAVGGLSLLIAEVQMQRMTGAQELSALAGAAAYIDNDLHAKQQLLKSLAEEAQVRNLGPADVQALLEAHSTLRDEFINVASYDAHGDRIASLRNRQDKALNVSGRAYFQQTLAGREGMISEPFKSGLSGRPAVALTQPLADAKGEIYAVLVGGIDLLRPSFAAQIEALRSIPQGYLFIVSADGTVVHHPNKDLILTRPDLEERPALHAALAAPEGWRADLVDDGQPVFVAYKRLRQVDWTVGVSSPLHEAFAPMAAVWMKGIAAAAVFTALAGVFGWGLVKVLMEPLDRLQKSVEAIDSGATDIEALDVQDRDEFGLLSRALYRLSRHRQQAEDELHRLATTDVLTGTYNRRMFDDFLPAALARARRAGEALAVAFLDVDSFKHINDTYGHAVGDAVLVEFARRLQGAVRRTDTVARLAGDEFVIVYEQLGDADEAHQLGGKLMAAMERPFQAGGATLRVTASVGIAITRHHASAQAVMQSADYALYGVKAAGRDGYAVNVVGTEKLACVRGREQARVRPREEAVRA</sequence>
<feature type="transmembrane region" description="Helical" evidence="6">
    <location>
        <begin position="288"/>
        <end position="307"/>
    </location>
</feature>
<evidence type="ECO:0000256" key="3">
    <source>
        <dbReference type="ARBA" id="ARBA00022692"/>
    </source>
</evidence>
<dbReference type="Gene3D" id="3.30.450.20">
    <property type="entry name" value="PAS domain"/>
    <property type="match status" value="2"/>
</dbReference>
<evidence type="ECO:0000313" key="9">
    <source>
        <dbReference type="EMBL" id="TWI43776.1"/>
    </source>
</evidence>
<evidence type="ECO:0000256" key="5">
    <source>
        <dbReference type="ARBA" id="ARBA00023136"/>
    </source>
</evidence>
<dbReference type="InterPro" id="IPR003660">
    <property type="entry name" value="HAMP_dom"/>
</dbReference>
<dbReference type="Gene3D" id="3.30.70.270">
    <property type="match status" value="1"/>
</dbReference>
<dbReference type="PROSITE" id="PS50887">
    <property type="entry name" value="GGDEF"/>
    <property type="match status" value="1"/>
</dbReference>
<comment type="caution">
    <text evidence="9">The sequence shown here is derived from an EMBL/GenBank/DDBJ whole genome shotgun (WGS) entry which is preliminary data.</text>
</comment>
<evidence type="ECO:0000256" key="4">
    <source>
        <dbReference type="ARBA" id="ARBA00022989"/>
    </source>
</evidence>
<gene>
    <name evidence="9" type="ORF">IP92_04830</name>
</gene>
<feature type="domain" description="GGDEF" evidence="8">
    <location>
        <begin position="397"/>
        <end position="529"/>
    </location>
</feature>
<dbReference type="Pfam" id="PF00990">
    <property type="entry name" value="GGDEF"/>
    <property type="match status" value="1"/>
</dbReference>
<evidence type="ECO:0000313" key="10">
    <source>
        <dbReference type="Proteomes" id="UP000315112"/>
    </source>
</evidence>
<dbReference type="GO" id="GO:0005886">
    <property type="term" value="C:plasma membrane"/>
    <property type="evidence" value="ECO:0007669"/>
    <property type="project" value="UniProtKB-SubCell"/>
</dbReference>
<feature type="domain" description="HAMP" evidence="7">
    <location>
        <begin position="308"/>
        <end position="361"/>
    </location>
</feature>
<organism evidence="9 10">
    <name type="scientific">Pseudoduganella flava</name>
    <dbReference type="NCBI Taxonomy" id="871742"/>
    <lineage>
        <taxon>Bacteria</taxon>
        <taxon>Pseudomonadati</taxon>
        <taxon>Pseudomonadota</taxon>
        <taxon>Betaproteobacteria</taxon>
        <taxon>Burkholderiales</taxon>
        <taxon>Oxalobacteraceae</taxon>
        <taxon>Telluria group</taxon>
        <taxon>Pseudoduganella</taxon>
    </lineage>
</organism>
<dbReference type="SUPFAM" id="SSF55073">
    <property type="entry name" value="Nucleotide cyclase"/>
    <property type="match status" value="1"/>
</dbReference>
<dbReference type="CDD" id="cd01949">
    <property type="entry name" value="GGDEF"/>
    <property type="match status" value="1"/>
</dbReference>
<dbReference type="CDD" id="cd12912">
    <property type="entry name" value="PDC2_MCP_like"/>
    <property type="match status" value="1"/>
</dbReference>
<evidence type="ECO:0000256" key="1">
    <source>
        <dbReference type="ARBA" id="ARBA00004651"/>
    </source>
</evidence>
<dbReference type="RefSeq" id="WP_229418945.1">
    <property type="nucleotide sequence ID" value="NZ_CP046904.1"/>
</dbReference>
<keyword evidence="5 6" id="KW-0472">Membrane</keyword>
<dbReference type="InterPro" id="IPR043128">
    <property type="entry name" value="Rev_trsase/Diguanyl_cyclase"/>
</dbReference>
<dbReference type="EMBL" id="VLKW01000011">
    <property type="protein sequence ID" value="TWI43776.1"/>
    <property type="molecule type" value="Genomic_DNA"/>
</dbReference>
<dbReference type="InterPro" id="IPR052163">
    <property type="entry name" value="DGC-Regulatory_Protein"/>
</dbReference>
<dbReference type="SMART" id="SM00267">
    <property type="entry name" value="GGDEF"/>
    <property type="match status" value="1"/>
</dbReference>
<evidence type="ECO:0000256" key="6">
    <source>
        <dbReference type="SAM" id="Phobius"/>
    </source>
</evidence>
<dbReference type="PANTHER" id="PTHR46663:SF4">
    <property type="entry name" value="DIGUANYLATE CYCLASE DGCT-RELATED"/>
    <property type="match status" value="1"/>
</dbReference>
<dbReference type="GO" id="GO:0007165">
    <property type="term" value="P:signal transduction"/>
    <property type="evidence" value="ECO:0007669"/>
    <property type="project" value="InterPro"/>
</dbReference>
<dbReference type="Pfam" id="PF02743">
    <property type="entry name" value="dCache_1"/>
    <property type="match status" value="1"/>
</dbReference>
<dbReference type="FunFam" id="3.30.70.270:FF:000001">
    <property type="entry name" value="Diguanylate cyclase domain protein"/>
    <property type="match status" value="1"/>
</dbReference>
<dbReference type="GO" id="GO:0003824">
    <property type="term" value="F:catalytic activity"/>
    <property type="evidence" value="ECO:0007669"/>
    <property type="project" value="UniProtKB-ARBA"/>
</dbReference>
<proteinExistence type="predicted"/>
<dbReference type="NCBIfam" id="TIGR00254">
    <property type="entry name" value="GGDEF"/>
    <property type="match status" value="1"/>
</dbReference>